<protein>
    <submittedName>
        <fullName evidence="2">Uncharacterized protein</fullName>
    </submittedName>
</protein>
<keyword evidence="1" id="KW-0175">Coiled coil</keyword>
<evidence type="ECO:0000256" key="1">
    <source>
        <dbReference type="SAM" id="Coils"/>
    </source>
</evidence>
<dbReference type="RefSeq" id="WP_058357450.1">
    <property type="nucleotide sequence ID" value="NZ_CABKVG010000010.1"/>
</dbReference>
<keyword evidence="3" id="KW-1185">Reference proteome</keyword>
<proteinExistence type="predicted"/>
<name>A0ABY4E0G8_9NEIS</name>
<accession>A0ABY4E0G8</accession>
<gene>
    <name evidence="2" type="ORF">LVJ82_15615</name>
</gene>
<sequence length="270" mass="30645">MDSVKLLAESIENLKQASILTSKNYTYEYLRFTIGKIVSDRGNPVPKRSIDLCANTIAIAVCNVGVAPTPRNKNTTKANLINKSVIDIIKGGNAILNDVADLRNNQASEYIYSYQNFLNSIVSLNQFSHIDHHGKGQDDRRILHFIFLEIYKKFSFRATNNEMIDLLWCVARSKADDWVYKHLTLEAKNKLVAMAELEKQITRAKENTQYAHINSTPRKKDTANGLSTIEGLKQIKAILNSMENKQKANEIKAIICDYLLDDDSCDYPHF</sequence>
<dbReference type="Proteomes" id="UP000832011">
    <property type="component" value="Chromosome"/>
</dbReference>
<feature type="coiled-coil region" evidence="1">
    <location>
        <begin position="180"/>
        <end position="207"/>
    </location>
</feature>
<evidence type="ECO:0000313" key="3">
    <source>
        <dbReference type="Proteomes" id="UP000832011"/>
    </source>
</evidence>
<evidence type="ECO:0000313" key="2">
    <source>
        <dbReference type="EMBL" id="UOO88865.1"/>
    </source>
</evidence>
<organism evidence="2 3">
    <name type="scientific">Vitreoscilla massiliensis</name>
    <dbReference type="NCBI Taxonomy" id="1689272"/>
    <lineage>
        <taxon>Bacteria</taxon>
        <taxon>Pseudomonadati</taxon>
        <taxon>Pseudomonadota</taxon>
        <taxon>Betaproteobacteria</taxon>
        <taxon>Neisseriales</taxon>
        <taxon>Neisseriaceae</taxon>
        <taxon>Vitreoscilla</taxon>
    </lineage>
</organism>
<reference evidence="2 3" key="1">
    <citation type="journal article" date="2022" name="Res Sq">
        <title>Evolution of multicellular longitudinally dividing oral cavity symbionts (Neisseriaceae).</title>
        <authorList>
            <person name="Nyongesa S."/>
            <person name="Weber P."/>
            <person name="Bernet E."/>
            <person name="Pullido F."/>
            <person name="Nieckarz M."/>
            <person name="Delaby M."/>
            <person name="Nieves C."/>
            <person name="Viehboeck T."/>
            <person name="Krause N."/>
            <person name="Rivera-Millot A."/>
            <person name="Nakamura A."/>
            <person name="Vischer N."/>
            <person name="VanNieuwenhze M."/>
            <person name="Brun Y."/>
            <person name="Cava F."/>
            <person name="Bulgheresi S."/>
            <person name="Veyrier F."/>
        </authorList>
    </citation>
    <scope>NUCLEOTIDE SEQUENCE [LARGE SCALE GENOMIC DNA]</scope>
    <source>
        <strain evidence="2 3">SN4</strain>
    </source>
</reference>
<dbReference type="EMBL" id="CP091511">
    <property type="protein sequence ID" value="UOO88865.1"/>
    <property type="molecule type" value="Genomic_DNA"/>
</dbReference>